<proteinExistence type="predicted"/>
<dbReference type="InterPro" id="IPR017467">
    <property type="entry name" value="CHP03016_PEP-CTERM"/>
</dbReference>
<sequence>MDMAMIKRYQKLNYVIYFTIIWTGCSFAEETWFHPYVETGVLYTDDVYQSAENNKSSVVSSIEAGMYSQLIRNDASFIFNYDIEQLLYSHSSDENDTYQSLLLFADKKVANTGLKVDATATILNIAESNDNNANANIISNNTVESKNAEIGLSFTTNPRKDIDLNVRGYGIITDNEDDIGNYKGYGTTLNFSNGLNQKQLFWESNALYDKKTDRQDDTVTERSYFKGSLGFQTISKISPLVRMNYENYEGVSYQDTEETFSWGPGVRYFLTQNSFFELSYNFVEKGDISNFVGGRFKLEPSPRLLINFSYDKRYFGDAYDFTLIHRSRRTVNTISYTEATNNFQREFYSSDEDIEVFTLNRRLEWLTELTGRRETYGFKLFYHEQEPLKGNSSRQDETGIGATLLSSYELSRKLELSGEISYSQYRFNRTVDQNQEDDYWYFVLSSSYKIYRNVFSTVKYVHDSRKSNINSRDYDENRISLDVRMEW</sequence>
<keyword evidence="3" id="KW-0998">Cell outer membrane</keyword>
<dbReference type="OrthoDB" id="5750656at2"/>
<dbReference type="PROSITE" id="PS51257">
    <property type="entry name" value="PROKAR_LIPOPROTEIN"/>
    <property type="match status" value="1"/>
</dbReference>
<protein>
    <submittedName>
        <fullName evidence="4">TIGR03016 family PEP-CTERM system-associated outer membrane protein</fullName>
    </submittedName>
</protein>
<dbReference type="InterPro" id="IPR018759">
    <property type="entry name" value="BBP2_2"/>
</dbReference>
<name>A0A2T3J2S9_9GAMM</name>
<dbReference type="Gene3D" id="2.40.170.20">
    <property type="entry name" value="TonB-dependent receptor, beta-barrel domain"/>
    <property type="match status" value="1"/>
</dbReference>
<gene>
    <name evidence="4" type="ORF">C9I99_00790</name>
</gene>
<dbReference type="GO" id="GO:0009279">
    <property type="term" value="C:cell outer membrane"/>
    <property type="evidence" value="ECO:0007669"/>
    <property type="project" value="UniProtKB-SubCell"/>
</dbReference>
<evidence type="ECO:0000256" key="1">
    <source>
        <dbReference type="ARBA" id="ARBA00004442"/>
    </source>
</evidence>
<evidence type="ECO:0000313" key="5">
    <source>
        <dbReference type="Proteomes" id="UP000241222"/>
    </source>
</evidence>
<comment type="subcellular location">
    <subcellularLocation>
        <location evidence="1">Cell outer membrane</location>
    </subcellularLocation>
</comment>
<accession>A0A2T3J2S9</accession>
<evidence type="ECO:0000256" key="2">
    <source>
        <dbReference type="ARBA" id="ARBA00023136"/>
    </source>
</evidence>
<reference evidence="4 5" key="1">
    <citation type="submission" date="2018-03" db="EMBL/GenBank/DDBJ databases">
        <title>Whole genome sequencing of Histamine producing bacteria.</title>
        <authorList>
            <person name="Butler K."/>
        </authorList>
    </citation>
    <scope>NUCLEOTIDE SEQUENCE [LARGE SCALE GENOMIC DNA]</scope>
    <source>
        <strain evidence="4 5">JCM 13586</strain>
    </source>
</reference>
<dbReference type="Pfam" id="PF10082">
    <property type="entry name" value="BBP2_2"/>
    <property type="match status" value="1"/>
</dbReference>
<organism evidence="4 5">
    <name type="scientific">Photobacterium lutimaris</name>
    <dbReference type="NCBI Taxonomy" id="388278"/>
    <lineage>
        <taxon>Bacteria</taxon>
        <taxon>Pseudomonadati</taxon>
        <taxon>Pseudomonadota</taxon>
        <taxon>Gammaproteobacteria</taxon>
        <taxon>Vibrionales</taxon>
        <taxon>Vibrionaceae</taxon>
        <taxon>Photobacterium</taxon>
    </lineage>
</organism>
<dbReference type="EMBL" id="PYMH01000001">
    <property type="protein sequence ID" value="PSU35590.1"/>
    <property type="molecule type" value="Genomic_DNA"/>
</dbReference>
<dbReference type="InterPro" id="IPR036942">
    <property type="entry name" value="Beta-barrel_TonB_sf"/>
</dbReference>
<keyword evidence="2" id="KW-0472">Membrane</keyword>
<dbReference type="Proteomes" id="UP000241222">
    <property type="component" value="Unassembled WGS sequence"/>
</dbReference>
<dbReference type="NCBIfam" id="TIGR03016">
    <property type="entry name" value="pepcterm_hypo_1"/>
    <property type="match status" value="1"/>
</dbReference>
<dbReference type="AlphaFoldDB" id="A0A2T3J2S9"/>
<keyword evidence="5" id="KW-1185">Reference proteome</keyword>
<comment type="caution">
    <text evidence="4">The sequence shown here is derived from an EMBL/GenBank/DDBJ whole genome shotgun (WGS) entry which is preliminary data.</text>
</comment>
<evidence type="ECO:0000256" key="3">
    <source>
        <dbReference type="ARBA" id="ARBA00023237"/>
    </source>
</evidence>
<evidence type="ECO:0000313" key="4">
    <source>
        <dbReference type="EMBL" id="PSU35590.1"/>
    </source>
</evidence>